<protein>
    <submittedName>
        <fullName evidence="3">DedA family protein</fullName>
    </submittedName>
</protein>
<dbReference type="InterPro" id="IPR032816">
    <property type="entry name" value="VTT_dom"/>
</dbReference>
<keyword evidence="1" id="KW-0812">Transmembrane</keyword>
<dbReference type="InterPro" id="IPR051311">
    <property type="entry name" value="DedA_domain"/>
</dbReference>
<evidence type="ECO:0000313" key="3">
    <source>
        <dbReference type="EMBL" id="TFI58444.1"/>
    </source>
</evidence>
<dbReference type="PANTHER" id="PTHR42709">
    <property type="entry name" value="ALKALINE PHOSPHATASE LIKE PROTEIN"/>
    <property type="match status" value="1"/>
</dbReference>
<organism evidence="3 4">
    <name type="scientific">Sphingomonas parva</name>
    <dbReference type="NCBI Taxonomy" id="2555898"/>
    <lineage>
        <taxon>Bacteria</taxon>
        <taxon>Pseudomonadati</taxon>
        <taxon>Pseudomonadota</taxon>
        <taxon>Alphaproteobacteria</taxon>
        <taxon>Sphingomonadales</taxon>
        <taxon>Sphingomonadaceae</taxon>
        <taxon>Sphingomonas</taxon>
    </lineage>
</organism>
<dbReference type="Proteomes" id="UP000298213">
    <property type="component" value="Unassembled WGS sequence"/>
</dbReference>
<keyword evidence="4" id="KW-1185">Reference proteome</keyword>
<sequence>MYWWPLLSLFGISFLAATLVPAQSELALGALISLGRYDPWLLILTATAGNVLGSLVNWVLGRFLHQYRGRRWFPVSGRSLERAERIYRRWGVWTLLLSWVPIVGDPLTFVAGLLRTPLKVFLPVVAIAKAARYCAIAGVAQLF</sequence>
<evidence type="ECO:0000256" key="1">
    <source>
        <dbReference type="SAM" id="Phobius"/>
    </source>
</evidence>
<comment type="caution">
    <text evidence="3">The sequence shown here is derived from an EMBL/GenBank/DDBJ whole genome shotgun (WGS) entry which is preliminary data.</text>
</comment>
<proteinExistence type="predicted"/>
<name>A0A4Y8ZR41_9SPHN</name>
<accession>A0A4Y8ZR41</accession>
<dbReference type="RefSeq" id="WP_135086268.1">
    <property type="nucleotide sequence ID" value="NZ_SPDV01000016.1"/>
</dbReference>
<dbReference type="PANTHER" id="PTHR42709:SF4">
    <property type="entry name" value="INNER MEMBRANE PROTEIN YQAA"/>
    <property type="match status" value="1"/>
</dbReference>
<dbReference type="OrthoDB" id="9814483at2"/>
<feature type="domain" description="VTT" evidence="2">
    <location>
        <begin position="28"/>
        <end position="138"/>
    </location>
</feature>
<feature type="transmembrane region" description="Helical" evidence="1">
    <location>
        <begin position="39"/>
        <end position="60"/>
    </location>
</feature>
<reference evidence="3 4" key="1">
    <citation type="submission" date="2019-03" db="EMBL/GenBank/DDBJ databases">
        <title>Genome sequence of Sphingomonas sp. 17J27-24.</title>
        <authorList>
            <person name="Kim M."/>
            <person name="Maeng S."/>
            <person name="Sathiyaraj S."/>
        </authorList>
    </citation>
    <scope>NUCLEOTIDE SEQUENCE [LARGE SCALE GENOMIC DNA]</scope>
    <source>
        <strain evidence="3 4">17J27-24</strain>
    </source>
</reference>
<dbReference type="Pfam" id="PF09335">
    <property type="entry name" value="VTT_dom"/>
    <property type="match status" value="1"/>
</dbReference>
<keyword evidence="1" id="KW-1133">Transmembrane helix</keyword>
<evidence type="ECO:0000259" key="2">
    <source>
        <dbReference type="Pfam" id="PF09335"/>
    </source>
</evidence>
<keyword evidence="1" id="KW-0472">Membrane</keyword>
<evidence type="ECO:0000313" key="4">
    <source>
        <dbReference type="Proteomes" id="UP000298213"/>
    </source>
</evidence>
<dbReference type="EMBL" id="SPDV01000016">
    <property type="protein sequence ID" value="TFI58444.1"/>
    <property type="molecule type" value="Genomic_DNA"/>
</dbReference>
<gene>
    <name evidence="3" type="ORF">E2493_09935</name>
</gene>
<dbReference type="AlphaFoldDB" id="A0A4Y8ZR41"/>
<feature type="transmembrane region" description="Helical" evidence="1">
    <location>
        <begin position="90"/>
        <end position="114"/>
    </location>
</feature>